<comment type="caution">
    <text evidence="2">The sequence shown here is derived from an EMBL/GenBank/DDBJ whole genome shotgun (WGS) entry which is preliminary data.</text>
</comment>
<accession>A0A149UMJ4</accession>
<protein>
    <submittedName>
        <fullName evidence="2">Uncharacterized protein</fullName>
    </submittedName>
</protein>
<dbReference type="OrthoDB" id="7282911at2"/>
<feature type="transmembrane region" description="Helical" evidence="1">
    <location>
        <begin position="15"/>
        <end position="34"/>
    </location>
</feature>
<dbReference type="RefSeq" id="WP_061501105.1">
    <property type="nucleotide sequence ID" value="NZ_LHZX01000296.1"/>
</dbReference>
<dbReference type="PATRIC" id="fig|178901.14.peg.548"/>
<reference evidence="2 3" key="1">
    <citation type="submission" date="2015-06" db="EMBL/GenBank/DDBJ databases">
        <title>Improved classification and identification of acetic acid bacteria using matrix-assisted laser desorption/ionization time-of-flight mass spectrometry; Gluconobacter nephelii and Gluconobacter uchimurae are later heterotypic synonyms of Gluconobacter japonicus and Gluconobacter oxydans, respectively.</title>
        <authorList>
            <person name="Li L."/>
            <person name="Cleenwerck I."/>
            <person name="De Vuyst L."/>
            <person name="Vandamme P."/>
        </authorList>
    </citation>
    <scope>NUCLEOTIDE SEQUENCE [LARGE SCALE GENOMIC DNA]</scope>
    <source>
        <strain evidence="2 3">LMG 1699</strain>
    </source>
</reference>
<keyword evidence="1" id="KW-0472">Membrane</keyword>
<dbReference type="AlphaFoldDB" id="A0A149UMJ4"/>
<keyword evidence="1" id="KW-1133">Transmembrane helix</keyword>
<organism evidence="2 3">
    <name type="scientific">Acetobacter malorum</name>
    <dbReference type="NCBI Taxonomy" id="178901"/>
    <lineage>
        <taxon>Bacteria</taxon>
        <taxon>Pseudomonadati</taxon>
        <taxon>Pseudomonadota</taxon>
        <taxon>Alphaproteobacteria</taxon>
        <taxon>Acetobacterales</taxon>
        <taxon>Acetobacteraceae</taxon>
        <taxon>Acetobacter</taxon>
    </lineage>
</organism>
<feature type="transmembrane region" description="Helical" evidence="1">
    <location>
        <begin position="75"/>
        <end position="96"/>
    </location>
</feature>
<sequence length="125" mass="14401">MGWASLSLLPVMPVFRGHVFPSFGVIVLPSWIHYKQFLLRSVVYPDTLRSRAGHHTAAFEEAQPMMVNRKAKIQLAVILFFALLCEGASTLVIRSWNTDRQDDFMMPCIQHQEVNVCLAEWQKRK</sequence>
<evidence type="ECO:0000313" key="2">
    <source>
        <dbReference type="EMBL" id="KXV69043.1"/>
    </source>
</evidence>
<proteinExistence type="predicted"/>
<keyword evidence="1" id="KW-0812">Transmembrane</keyword>
<dbReference type="Proteomes" id="UP000075377">
    <property type="component" value="Unassembled WGS sequence"/>
</dbReference>
<gene>
    <name evidence="2" type="ORF">AD951_08365</name>
</gene>
<evidence type="ECO:0000256" key="1">
    <source>
        <dbReference type="SAM" id="Phobius"/>
    </source>
</evidence>
<name>A0A149UMJ4_9PROT</name>
<evidence type="ECO:0000313" key="3">
    <source>
        <dbReference type="Proteomes" id="UP000075377"/>
    </source>
</evidence>
<dbReference type="EMBL" id="LHZX01000296">
    <property type="protein sequence ID" value="KXV69043.1"/>
    <property type="molecule type" value="Genomic_DNA"/>
</dbReference>